<evidence type="ECO:0000259" key="3">
    <source>
        <dbReference type="PROSITE" id="PS50026"/>
    </source>
</evidence>
<sequence>MESLEMSLIIGTALSNTLDFSMFTSLKKLKFSKSLNLLYNSNLPIGLYPQSLQEFDFIENSLINFPDLSIIKSPFVNLTGNNFTSITIQFNSNFIKTLDLSNNPTIENTIDDSFCKTITILKNNLMNGILPDCIKCHLSDSTISSWYSGNNFDLTPLIECSSIIPKMKILNGNTYLYGSNLGFLSSSIKSIPSINFQIDTPSTSFYSTPQYKTSTLFNISFTSSGSNKQFTVSNDPYYPTPKSITFKSNSLVEFIGEYFTYDKSIVTILFDSTVNCSPIEVDFYRILCNLTTTPLQSNSNIPVTIKIDNLSSSLKLNSNSIGVINPIENCKDSCNRGGSCNFETLKCQCDQLHFGEYCENKAIQCKDPTCGGIGICDKTIGQCDCGLFNTGESCELPAHWVSSIEPPLESGGIVILNGYFGNQHSNLSVTIGGNQPCTISNTSPPTISTITCSIGPGVGIKNITVIQNTVTWFSNSMFQYFNENYHCPNDCSNHGTCNSSSGICSCTSDWSGFDCSSKSNHQTNTTIDNGSVTLSNQDTIYSISIYKLIEIDLNGNIIKEFNFTNNLSWDKSVIIDQITNSKIIKYNKQIIYDSTNLKSTNITTTFEEVTKTSERSFAGVNFQLERGSVKLSISITNYPYKNYLNSLQLLLKSDSTNDNNCDDDDNQTNLEKAQSQNSQLDYITIKKQDKVLKGRFINRVISDDRSTFITNSINQSESSPDQIIITFNLPHCTKECLLDPGM</sequence>
<dbReference type="KEGG" id="ddi:DDB_G0288957"/>
<evidence type="ECO:0000256" key="1">
    <source>
        <dbReference type="ARBA" id="ARBA00023157"/>
    </source>
</evidence>
<dbReference type="GeneID" id="8626878"/>
<dbReference type="InterPro" id="IPR053331">
    <property type="entry name" value="EGF-like_comC"/>
</dbReference>
<dbReference type="FunCoup" id="Q54I84">
    <property type="interactions" value="877"/>
</dbReference>
<name>Q54I84_DICDI</name>
<dbReference type="CDD" id="cd00102">
    <property type="entry name" value="IPT"/>
    <property type="match status" value="1"/>
</dbReference>
<dbReference type="HOGENOM" id="CLU_003793_0_0_1"/>
<dbReference type="InterPro" id="IPR000742">
    <property type="entry name" value="EGF"/>
</dbReference>
<dbReference type="PaxDb" id="44689-DDB0219391"/>
<dbReference type="PROSITE" id="PS00022">
    <property type="entry name" value="EGF_1"/>
    <property type="match status" value="3"/>
</dbReference>
<keyword evidence="1 2" id="KW-1015">Disulfide bond</keyword>
<dbReference type="Proteomes" id="UP000002195">
    <property type="component" value="Unassembled WGS sequence"/>
</dbReference>
<proteinExistence type="predicted"/>
<dbReference type="Gene3D" id="2.10.25.10">
    <property type="entry name" value="Laminin"/>
    <property type="match status" value="1"/>
</dbReference>
<dbReference type="EMBL" id="AAFI02000126">
    <property type="protein sequence ID" value="EAL63002.1"/>
    <property type="molecule type" value="Genomic_DNA"/>
</dbReference>
<evidence type="ECO:0000256" key="2">
    <source>
        <dbReference type="PROSITE-ProRule" id="PRU00076"/>
    </source>
</evidence>
<keyword evidence="2" id="KW-0245">EGF-like domain</keyword>
<dbReference type="GlyGen" id="Q54I84">
    <property type="glycosylation" value="1 site"/>
</dbReference>
<feature type="disulfide bond" evidence="2">
    <location>
        <begin position="349"/>
        <end position="358"/>
    </location>
</feature>
<organism evidence="4 5">
    <name type="scientific">Dictyostelium discoideum</name>
    <name type="common">Social amoeba</name>
    <dbReference type="NCBI Taxonomy" id="44689"/>
    <lineage>
        <taxon>Eukaryota</taxon>
        <taxon>Amoebozoa</taxon>
        <taxon>Evosea</taxon>
        <taxon>Eumycetozoa</taxon>
        <taxon>Dictyostelia</taxon>
        <taxon>Dictyosteliales</taxon>
        <taxon>Dictyosteliaceae</taxon>
        <taxon>Dictyostelium</taxon>
    </lineage>
</organism>
<reference evidence="4 5" key="1">
    <citation type="journal article" date="2005" name="Nature">
        <title>The genome of the social amoeba Dictyostelium discoideum.</title>
        <authorList>
            <consortium name="The Dictyostelium discoideum Sequencing Consortium"/>
            <person name="Eichinger L."/>
            <person name="Pachebat J.A."/>
            <person name="Glockner G."/>
            <person name="Rajandream M.A."/>
            <person name="Sucgang R."/>
            <person name="Berriman M."/>
            <person name="Song J."/>
            <person name="Olsen R."/>
            <person name="Szafranski K."/>
            <person name="Xu Q."/>
            <person name="Tunggal B."/>
            <person name="Kummerfeld S."/>
            <person name="Madera M."/>
            <person name="Konfortov B.A."/>
            <person name="Rivero F."/>
            <person name="Bankier A.T."/>
            <person name="Lehmann R."/>
            <person name="Hamlin N."/>
            <person name="Davies R."/>
            <person name="Gaudet P."/>
            <person name="Fey P."/>
            <person name="Pilcher K."/>
            <person name="Chen G."/>
            <person name="Saunders D."/>
            <person name="Sodergren E."/>
            <person name="Davis P."/>
            <person name="Kerhornou A."/>
            <person name="Nie X."/>
            <person name="Hall N."/>
            <person name="Anjard C."/>
            <person name="Hemphill L."/>
            <person name="Bason N."/>
            <person name="Farbrother P."/>
            <person name="Desany B."/>
            <person name="Just E."/>
            <person name="Morio T."/>
            <person name="Rost R."/>
            <person name="Churcher C."/>
            <person name="Cooper J."/>
            <person name="Haydock S."/>
            <person name="van Driessche N."/>
            <person name="Cronin A."/>
            <person name="Goodhead I."/>
            <person name="Muzny D."/>
            <person name="Mourier T."/>
            <person name="Pain A."/>
            <person name="Lu M."/>
            <person name="Harper D."/>
            <person name="Lindsay R."/>
            <person name="Hauser H."/>
            <person name="James K."/>
            <person name="Quiles M."/>
            <person name="Madan Babu M."/>
            <person name="Saito T."/>
            <person name="Buchrieser C."/>
            <person name="Wardroper A."/>
            <person name="Felder M."/>
            <person name="Thangavelu M."/>
            <person name="Johnson D."/>
            <person name="Knights A."/>
            <person name="Loulseged H."/>
            <person name="Mungall K."/>
            <person name="Oliver K."/>
            <person name="Price C."/>
            <person name="Quail M.A."/>
            <person name="Urushihara H."/>
            <person name="Hernandez J."/>
            <person name="Rabbinowitsch E."/>
            <person name="Steffen D."/>
            <person name="Sanders M."/>
            <person name="Ma J."/>
            <person name="Kohara Y."/>
            <person name="Sharp S."/>
            <person name="Simmonds M."/>
            <person name="Spiegler S."/>
            <person name="Tivey A."/>
            <person name="Sugano S."/>
            <person name="White B."/>
            <person name="Walker D."/>
            <person name="Woodward J."/>
            <person name="Winckler T."/>
            <person name="Tanaka Y."/>
            <person name="Shaulsky G."/>
            <person name="Schleicher M."/>
            <person name="Weinstock G."/>
            <person name="Rosenthal A."/>
            <person name="Cox E.C."/>
            <person name="Chisholm R.L."/>
            <person name="Gibbs R."/>
            <person name="Loomis W.F."/>
            <person name="Platzer M."/>
            <person name="Kay R.R."/>
            <person name="Williams J."/>
            <person name="Dear P.H."/>
            <person name="Noegel A.A."/>
            <person name="Barrell B."/>
            <person name="Kuspa A."/>
        </authorList>
    </citation>
    <scope>NUCLEOTIDE SEQUENCE [LARGE SCALE GENOMIC DNA]</scope>
    <source>
        <strain evidence="4 5">AX4</strain>
    </source>
</reference>
<comment type="caution">
    <text evidence="4">The sequence shown here is derived from an EMBL/GenBank/DDBJ whole genome shotgun (WGS) entry which is preliminary data.</text>
</comment>
<evidence type="ECO:0000313" key="4">
    <source>
        <dbReference type="EMBL" id="EAL63002.1"/>
    </source>
</evidence>
<keyword evidence="5" id="KW-1185">Reference proteome</keyword>
<dbReference type="InParanoid" id="Q54I84"/>
<protein>
    <recommendedName>
        <fullName evidence="3">EGF-like domain-containing protein</fullName>
    </recommendedName>
</protein>
<dbReference type="SMART" id="SM00181">
    <property type="entry name" value="EGF"/>
    <property type="match status" value="2"/>
</dbReference>
<dbReference type="VEuPathDB" id="AmoebaDB:DDB_G0288957"/>
<evidence type="ECO:0000313" key="5">
    <source>
        <dbReference type="Proteomes" id="UP000002195"/>
    </source>
</evidence>
<feature type="disulfide bond" evidence="2">
    <location>
        <begin position="506"/>
        <end position="515"/>
    </location>
</feature>
<dbReference type="PANTHER" id="PTHR24032">
    <property type="entry name" value="EGF-LIKE DOMAIN-CONTAINING PROTEIN-RELATED-RELATED"/>
    <property type="match status" value="1"/>
</dbReference>
<feature type="disulfide bond" evidence="2">
    <location>
        <begin position="330"/>
        <end position="340"/>
    </location>
</feature>
<gene>
    <name evidence="4" type="ORF">DDB_G0288957</name>
</gene>
<dbReference type="Pfam" id="PF22933">
    <property type="entry name" value="ComC_SSD"/>
    <property type="match status" value="1"/>
</dbReference>
<accession>Q54I84</accession>
<feature type="domain" description="EGF-like" evidence="3">
    <location>
        <begin position="326"/>
        <end position="359"/>
    </location>
</feature>
<dbReference type="PhylomeDB" id="Q54I84"/>
<dbReference type="AlphaFoldDB" id="Q54I84"/>
<dbReference type="dictyBase" id="DDB_G0288957"/>
<dbReference type="PROSITE" id="PS50026">
    <property type="entry name" value="EGF_3"/>
    <property type="match status" value="2"/>
</dbReference>
<dbReference type="RefSeq" id="XP_636495.1">
    <property type="nucleotide sequence ID" value="XM_631403.1"/>
</dbReference>
<dbReference type="InterPro" id="IPR013111">
    <property type="entry name" value="EGF_extracell"/>
</dbReference>
<dbReference type="Pfam" id="PF07974">
    <property type="entry name" value="EGF_2"/>
    <property type="match status" value="1"/>
</dbReference>
<dbReference type="STRING" id="44689.Q54I84"/>
<feature type="domain" description="EGF-like" evidence="3">
    <location>
        <begin position="483"/>
        <end position="516"/>
    </location>
</feature>
<comment type="caution">
    <text evidence="2">Lacks conserved residue(s) required for the propagation of feature annotation.</text>
</comment>
<dbReference type="eggNOG" id="KOG4659">
    <property type="taxonomic scope" value="Eukaryota"/>
</dbReference>
<dbReference type="OMA" id="NIDESYC"/>
<dbReference type="InterPro" id="IPR054484">
    <property type="entry name" value="ComC_SSD"/>
</dbReference>
<dbReference type="PANTHER" id="PTHR24032:SF74">
    <property type="entry name" value="EGF-LIKE DOMAIN-CONTAINING PROTEIN"/>
    <property type="match status" value="1"/>
</dbReference>
<feature type="disulfide bond" evidence="2">
    <location>
        <begin position="487"/>
        <end position="497"/>
    </location>
</feature>